<comment type="caution">
    <text evidence="2">The sequence shown here is derived from an EMBL/GenBank/DDBJ whole genome shotgun (WGS) entry which is preliminary data.</text>
</comment>
<evidence type="ECO:0000313" key="2">
    <source>
        <dbReference type="EMBL" id="KAK8048314.1"/>
    </source>
</evidence>
<reference evidence="2 3" key="1">
    <citation type="submission" date="2023-01" db="EMBL/GenBank/DDBJ databases">
        <title>Analysis of 21 Apiospora genomes using comparative genomics revels a genus with tremendous synthesis potential of carbohydrate active enzymes and secondary metabolites.</title>
        <authorList>
            <person name="Sorensen T."/>
        </authorList>
    </citation>
    <scope>NUCLEOTIDE SEQUENCE [LARGE SCALE GENOMIC DNA]</scope>
    <source>
        <strain evidence="2 3">CBS 135458</strain>
    </source>
</reference>
<sequence length="199" mass="22483">MNKRLSSGSRQSRSGWGSNRQPVPTKTPVPGSRLSGRGRTPSPGRGFILPFELTTTRPARTGQPIDQAKFRYLVAFHLDRSPSVFLFSIIFSQIHPVILTYLHLRGAIRDHLEETQLELQDILYPAVDFMEGSDRDAEPLFKISDKSDPGDLERRAWAPLWVISNWDNQYNSEPLVVIVSERKGMQVLAGQRCAPCPRN</sequence>
<dbReference type="RefSeq" id="XP_066710563.1">
    <property type="nucleotide sequence ID" value="XM_066861453.1"/>
</dbReference>
<evidence type="ECO:0000313" key="3">
    <source>
        <dbReference type="Proteomes" id="UP001480595"/>
    </source>
</evidence>
<proteinExistence type="predicted"/>
<gene>
    <name evidence="2" type="ORF">PG994_010044</name>
</gene>
<dbReference type="EMBL" id="JAQQWL010000011">
    <property type="protein sequence ID" value="KAK8048314.1"/>
    <property type="molecule type" value="Genomic_DNA"/>
</dbReference>
<name>A0ABR1TNS7_9PEZI</name>
<protein>
    <submittedName>
        <fullName evidence="2">Uncharacterized protein</fullName>
    </submittedName>
</protein>
<dbReference type="Proteomes" id="UP001480595">
    <property type="component" value="Unassembled WGS sequence"/>
</dbReference>
<evidence type="ECO:0000256" key="1">
    <source>
        <dbReference type="SAM" id="MobiDB-lite"/>
    </source>
</evidence>
<dbReference type="GeneID" id="92094516"/>
<feature type="compositionally biased region" description="Low complexity" evidence="1">
    <location>
        <begin position="30"/>
        <end position="46"/>
    </location>
</feature>
<feature type="compositionally biased region" description="Low complexity" evidence="1">
    <location>
        <begin position="1"/>
        <end position="18"/>
    </location>
</feature>
<organism evidence="2 3">
    <name type="scientific">Apiospora phragmitis</name>
    <dbReference type="NCBI Taxonomy" id="2905665"/>
    <lineage>
        <taxon>Eukaryota</taxon>
        <taxon>Fungi</taxon>
        <taxon>Dikarya</taxon>
        <taxon>Ascomycota</taxon>
        <taxon>Pezizomycotina</taxon>
        <taxon>Sordariomycetes</taxon>
        <taxon>Xylariomycetidae</taxon>
        <taxon>Amphisphaeriales</taxon>
        <taxon>Apiosporaceae</taxon>
        <taxon>Apiospora</taxon>
    </lineage>
</organism>
<keyword evidence="3" id="KW-1185">Reference proteome</keyword>
<feature type="region of interest" description="Disordered" evidence="1">
    <location>
        <begin position="1"/>
        <end position="53"/>
    </location>
</feature>
<accession>A0ABR1TNS7</accession>